<dbReference type="eggNOG" id="COG5614">
    <property type="taxonomic scope" value="Bacteria"/>
</dbReference>
<geneLocation type="plasmid" evidence="1 2">
    <name>pCKL555A</name>
</geneLocation>
<keyword evidence="2" id="KW-1185">Reference proteome</keyword>
<dbReference type="KEGG" id="ckl:CKL_4063"/>
<dbReference type="Proteomes" id="UP000002411">
    <property type="component" value="Plasmid pCKL555A"/>
</dbReference>
<proteinExistence type="predicted"/>
<organism evidence="1 2">
    <name type="scientific">Clostridium kluyveri (strain ATCC 8527 / DSM 555 / NBRC 12016 / NCIMB 10680 / K1)</name>
    <dbReference type="NCBI Taxonomy" id="431943"/>
    <lineage>
        <taxon>Bacteria</taxon>
        <taxon>Bacillati</taxon>
        <taxon>Bacillota</taxon>
        <taxon>Clostridia</taxon>
        <taxon>Eubacteriales</taxon>
        <taxon>Clostridiaceae</taxon>
        <taxon>Clostridium</taxon>
    </lineage>
</organism>
<name>A5F9K3_CLOK5</name>
<reference evidence="1 2" key="1">
    <citation type="journal article" date="2008" name="Proc. Natl. Acad. Sci. U.S.A.">
        <title>The genome of Clostridium kluyveri, a strict anaerobe with unique metabolic features.</title>
        <authorList>
            <person name="Seedorf H."/>
            <person name="Fricke W.F."/>
            <person name="Veith B."/>
            <person name="Brueggemann H."/>
            <person name="Liesegang H."/>
            <person name="Strittmatter A."/>
            <person name="Miethke M."/>
            <person name="Buckel W."/>
            <person name="Hinderberger J."/>
            <person name="Li F."/>
            <person name="Hagemeier C."/>
            <person name="Thauer R.K."/>
            <person name="Gottschalk G."/>
        </authorList>
    </citation>
    <scope>NUCLEOTIDE SEQUENCE [LARGE SCALE GENOMIC DNA]</scope>
    <source>
        <strain evidence="2">ATCC 8527 / DSM 555 / NCIMB 10680</strain>
        <plasmid evidence="1 2">pCKL555A</plasmid>
    </source>
</reference>
<dbReference type="NCBIfam" id="TIGR01563">
    <property type="entry name" value="gp16_SPP1"/>
    <property type="match status" value="1"/>
</dbReference>
<sequence length="122" mass="14751">MHYSNQAQTAQLNNRIILQKYVTVTNDNDFSIKEWQDYKPIWAAAKNLHGEEYYAAGEEQSKKTAIFTIRYRRDIDESMRIKFGKRIVDEKEIDRIYEITFIDDIKYQREFMEIKVLEIFPE</sequence>
<protein>
    <submittedName>
        <fullName evidence="1">Predicted bacteriophage head-tail adaptor</fullName>
    </submittedName>
</protein>
<dbReference type="Pfam" id="PF05521">
    <property type="entry name" value="Phage_HCP"/>
    <property type="match status" value="1"/>
</dbReference>
<dbReference type="InterPro" id="IPR008767">
    <property type="entry name" value="Phage_SPP1_head-tail_adaptor"/>
</dbReference>
<gene>
    <name evidence="1" type="ordered locus">CKL_4063</name>
</gene>
<accession>A5F9K3</accession>
<dbReference type="AlphaFoldDB" id="A5F9K3"/>
<dbReference type="EMBL" id="CP000674">
    <property type="protein sequence ID" value="ABQ23662.1"/>
    <property type="molecule type" value="Genomic_DNA"/>
</dbReference>
<dbReference type="HOGENOM" id="CLU_147810_0_0_9"/>
<keyword evidence="1" id="KW-0614">Plasmid</keyword>
<dbReference type="InterPro" id="IPR038666">
    <property type="entry name" value="SSP1_head-tail_sf"/>
</dbReference>
<dbReference type="RefSeq" id="WP_011930409.1">
    <property type="nucleotide sequence ID" value="NC_009466.1"/>
</dbReference>
<dbReference type="Gene3D" id="2.40.10.270">
    <property type="entry name" value="Bacteriophage SPP1 head-tail adaptor protein"/>
    <property type="match status" value="1"/>
</dbReference>
<evidence type="ECO:0000313" key="1">
    <source>
        <dbReference type="EMBL" id="ABQ23662.1"/>
    </source>
</evidence>
<evidence type="ECO:0000313" key="2">
    <source>
        <dbReference type="Proteomes" id="UP000002411"/>
    </source>
</evidence>